<name>A0A835J9C4_9ROSI</name>
<dbReference type="OrthoDB" id="1720039at2759"/>
<organism evidence="1 2">
    <name type="scientific">Salix dunnii</name>
    <dbReference type="NCBI Taxonomy" id="1413687"/>
    <lineage>
        <taxon>Eukaryota</taxon>
        <taxon>Viridiplantae</taxon>
        <taxon>Streptophyta</taxon>
        <taxon>Embryophyta</taxon>
        <taxon>Tracheophyta</taxon>
        <taxon>Spermatophyta</taxon>
        <taxon>Magnoliopsida</taxon>
        <taxon>eudicotyledons</taxon>
        <taxon>Gunneridae</taxon>
        <taxon>Pentapetalae</taxon>
        <taxon>rosids</taxon>
        <taxon>fabids</taxon>
        <taxon>Malpighiales</taxon>
        <taxon>Salicaceae</taxon>
        <taxon>Saliceae</taxon>
        <taxon>Salix</taxon>
    </lineage>
</organism>
<sequence length="164" mass="18812">MTLKDKVSAGLGMSEDNMVIGDEDFTIHNIKDCLYRPWKFAIIIKLMGKLLTYNFLHEWLLQLWKLNGPMTLVDFENNFFIVVQALSLRLDYGGLSCFLLYKTVTTSTIAGSWQGHNINQQNHLNKRDQVAWFNERTKRFMVGGEALILCLIVSCSGSFHRSDS</sequence>
<evidence type="ECO:0000313" key="1">
    <source>
        <dbReference type="EMBL" id="KAF9665923.1"/>
    </source>
</evidence>
<comment type="caution">
    <text evidence="1">The sequence shown here is derived from an EMBL/GenBank/DDBJ whole genome shotgun (WGS) entry which is preliminary data.</text>
</comment>
<dbReference type="EMBL" id="JADGMS010000016">
    <property type="protein sequence ID" value="KAF9665923.1"/>
    <property type="molecule type" value="Genomic_DNA"/>
</dbReference>
<protein>
    <submittedName>
        <fullName evidence="1">Uncharacterized protein</fullName>
    </submittedName>
</protein>
<dbReference type="Proteomes" id="UP000657918">
    <property type="component" value="Chromosome 16"/>
</dbReference>
<evidence type="ECO:0000313" key="2">
    <source>
        <dbReference type="Proteomes" id="UP000657918"/>
    </source>
</evidence>
<accession>A0A835J9C4</accession>
<dbReference type="AlphaFoldDB" id="A0A835J9C4"/>
<reference evidence="1 2" key="1">
    <citation type="submission" date="2020-10" db="EMBL/GenBank/DDBJ databases">
        <title>Plant Genome Project.</title>
        <authorList>
            <person name="Zhang R.-G."/>
        </authorList>
    </citation>
    <scope>NUCLEOTIDE SEQUENCE [LARGE SCALE GENOMIC DNA]</scope>
    <source>
        <strain evidence="1">FAFU-HL-1</strain>
        <tissue evidence="1">Leaf</tissue>
    </source>
</reference>
<proteinExistence type="predicted"/>
<gene>
    <name evidence="1" type="ORF">SADUNF_Sadunf16G0175200</name>
</gene>
<keyword evidence="2" id="KW-1185">Reference proteome</keyword>